<dbReference type="AlphaFoldDB" id="A0A1J5RL50"/>
<name>A0A1J5RL50_9ZZZZ</name>
<dbReference type="InterPro" id="IPR057840">
    <property type="entry name" value="FimV_N"/>
</dbReference>
<reference evidence="3" key="1">
    <citation type="submission" date="2016-10" db="EMBL/GenBank/DDBJ databases">
        <title>Sequence of Gallionella enrichment culture.</title>
        <authorList>
            <person name="Poehlein A."/>
            <person name="Muehling M."/>
            <person name="Daniel R."/>
        </authorList>
    </citation>
    <scope>NUCLEOTIDE SEQUENCE</scope>
</reference>
<organism evidence="3">
    <name type="scientific">mine drainage metagenome</name>
    <dbReference type="NCBI Taxonomy" id="410659"/>
    <lineage>
        <taxon>unclassified sequences</taxon>
        <taxon>metagenomes</taxon>
        <taxon>ecological metagenomes</taxon>
    </lineage>
</organism>
<evidence type="ECO:0000313" key="3">
    <source>
        <dbReference type="EMBL" id="OIQ96920.1"/>
    </source>
</evidence>
<comment type="caution">
    <text evidence="3">The sequence shown here is derived from an EMBL/GenBank/DDBJ whole genome shotgun (WGS) entry which is preliminary data.</text>
</comment>
<evidence type="ECO:0000259" key="2">
    <source>
        <dbReference type="Pfam" id="PF25800"/>
    </source>
</evidence>
<accession>A0A1J5RL50</accession>
<feature type="region of interest" description="Disordered" evidence="1">
    <location>
        <begin position="395"/>
        <end position="419"/>
    </location>
</feature>
<protein>
    <recommendedName>
        <fullName evidence="2">FimV N-terminal domain-containing protein</fullName>
    </recommendedName>
</protein>
<sequence length="797" mass="88458">MNTKYSTINKFKVNAVLRIFTLLLLTPTLSFAIGLGDIELKSNLGEKLATKITINDADTQPDANCFTAIDNSDPAAFKKTNITLKSINGNYQLNITTNEAVTEPIVNLRISTHCEPNLSRDYVLLLDPVALATPEKPSTPIERNAPDHTKDFTPTNISHTKKSQAPLLSESAIETSAEKPYKISQHKKKKSKKKIITESSVDTKLAEAYIGKDAITTKFVAKPITEADIKARSINEEASANKPHLIISGSATSSTGAASMPSLSLRLDTQLDLNRSEAESAQPSPEDVSDEVTVMRNRLTYMEKQISSLQKQNTLLKSDAEKTKKADLQLQAEYADWAQKLPIALGVFASLACIVWLRRKILRKYLLKKHTNWFEAKPEEEHYHLSEVNALNPDKENLNESLQPHKSTNQPHNNETSDLNKGSLFAPALSFTFNENDSSESVLDHAEVFIAHNRPAMAIQLLQNHLVDSPVESPEIWLKLINLLSAEGTQTEYDNAVTACKQFFNVKLPSFADAATDDQSTIEDYPHILARLQEVWGSEFAVEFLNDLIFNQQSQPREGFGRNTFEELFFLKQIATTLHVSNKSNQKTHTGKSDTNQPTLKTIDFNQSASNYGMAVNIEPADDLDIADDTHSIQNKLTAESFFNAPDATEDDINVFGTENNHPNIASASQAPSATLELDTLFGTPQSQEAKNTLQFQASNQHLNSPTLDLNTTLPDEIDLSSTLDEITIEPIPEDTLQNTVESGKKSALTNQINTSQYPLITHDSDAATNEIEEKSEVKMKTTPLIIEWELPELDKE</sequence>
<evidence type="ECO:0000256" key="1">
    <source>
        <dbReference type="SAM" id="MobiDB-lite"/>
    </source>
</evidence>
<dbReference type="Pfam" id="PF25800">
    <property type="entry name" value="FimV_N"/>
    <property type="match status" value="1"/>
</dbReference>
<dbReference type="EMBL" id="MLJW01000141">
    <property type="protein sequence ID" value="OIQ96920.1"/>
    <property type="molecule type" value="Genomic_DNA"/>
</dbReference>
<proteinExistence type="predicted"/>
<feature type="domain" description="FimV N-terminal" evidence="2">
    <location>
        <begin position="34"/>
        <end position="128"/>
    </location>
</feature>
<gene>
    <name evidence="3" type="ORF">GALL_211170</name>
</gene>
<feature type="compositionally biased region" description="Polar residues" evidence="1">
    <location>
        <begin position="399"/>
        <end position="419"/>
    </location>
</feature>
<feature type="region of interest" description="Disordered" evidence="1">
    <location>
        <begin position="135"/>
        <end position="170"/>
    </location>
</feature>